<organism evidence="1 2">
    <name type="scientific">Flavobacterium rivuli WB 3.3-2 = DSM 21788</name>
    <dbReference type="NCBI Taxonomy" id="1121895"/>
    <lineage>
        <taxon>Bacteria</taxon>
        <taxon>Pseudomonadati</taxon>
        <taxon>Bacteroidota</taxon>
        <taxon>Flavobacteriia</taxon>
        <taxon>Flavobacteriales</taxon>
        <taxon>Flavobacteriaceae</taxon>
        <taxon>Flavobacterium</taxon>
    </lineage>
</organism>
<comment type="caution">
    <text evidence="1">The sequence shown here is derived from an EMBL/GenBank/DDBJ whole genome shotgun (WGS) entry which is preliminary data.</text>
</comment>
<evidence type="ECO:0000313" key="1">
    <source>
        <dbReference type="EMBL" id="KGO85175.1"/>
    </source>
</evidence>
<evidence type="ECO:0008006" key="3">
    <source>
        <dbReference type="Google" id="ProtNLM"/>
    </source>
</evidence>
<dbReference type="InterPro" id="IPR013783">
    <property type="entry name" value="Ig-like_fold"/>
</dbReference>
<gene>
    <name evidence="1" type="ORF">Q765_17565</name>
</gene>
<dbReference type="RefSeq" id="WP_020213236.1">
    <property type="nucleotide sequence ID" value="NZ_JRLX01000026.1"/>
</dbReference>
<reference evidence="1 2" key="1">
    <citation type="submission" date="2013-09" db="EMBL/GenBank/DDBJ databases">
        <authorList>
            <person name="Zeng Z."/>
            <person name="Chen C."/>
        </authorList>
    </citation>
    <scope>NUCLEOTIDE SEQUENCE [LARGE SCALE GENOMIC DNA]</scope>
    <source>
        <strain evidence="1 2">WB 3.3-2</strain>
    </source>
</reference>
<sequence length="349" mass="38036">MKKVFGFIIVSALALWGCSSDYTVLESSDSVILTADSSVKRFGDTITFTVRDNNGIEHTNDAVFYVDGTAIEGNKLTSAVVSTHNVKATYYDLTSDNVEVSFGDGTELNFRKRVLIEDYTGTWCGYCPRVAYAIDLVHGQSDDAVTVAIHRPSSDMLSIVYDPYNFDASELEATLNIPSYPKGFLNRKVLWTSPEPNNIAQAIALTQGANPKLGLALKPIVNGNNLTLDVSAQFGADFSGLKLVVYVLENGLLYEQHNYTSYFDGVDVLENYTHNHVLRACLTPILGEAVPDSETKLYGIYTKTFNTTLPANISNAANVEFVAFLVGADGKAINVRKAAAGDAQDFEML</sequence>
<dbReference type="OrthoDB" id="1081990at2"/>
<dbReference type="SUPFAM" id="SSF52833">
    <property type="entry name" value="Thioredoxin-like"/>
    <property type="match status" value="1"/>
</dbReference>
<proteinExistence type="predicted"/>
<dbReference type="InterPro" id="IPR036249">
    <property type="entry name" value="Thioredoxin-like_sf"/>
</dbReference>
<keyword evidence="2" id="KW-1185">Reference proteome</keyword>
<evidence type="ECO:0000313" key="2">
    <source>
        <dbReference type="Proteomes" id="UP000030152"/>
    </source>
</evidence>
<name>A0A0A2MA89_9FLAO</name>
<dbReference type="eggNOG" id="COG0526">
    <property type="taxonomic scope" value="Bacteria"/>
</dbReference>
<dbReference type="EMBL" id="JRLX01000026">
    <property type="protein sequence ID" value="KGO85175.1"/>
    <property type="molecule type" value="Genomic_DNA"/>
</dbReference>
<dbReference type="InterPro" id="IPR021615">
    <property type="entry name" value="Omp28"/>
</dbReference>
<dbReference type="Gene3D" id="2.60.40.10">
    <property type="entry name" value="Immunoglobulins"/>
    <property type="match status" value="1"/>
</dbReference>
<dbReference type="Pfam" id="PF11551">
    <property type="entry name" value="Omp28"/>
    <property type="match status" value="1"/>
</dbReference>
<dbReference type="Proteomes" id="UP000030152">
    <property type="component" value="Unassembled WGS sequence"/>
</dbReference>
<protein>
    <recommendedName>
        <fullName evidence="3">Outer membrane protein Omp28</fullName>
    </recommendedName>
</protein>
<dbReference type="STRING" id="1121895.GCA_000378485_02075"/>
<dbReference type="AlphaFoldDB" id="A0A0A2MA89"/>
<accession>A0A0A2MA89</accession>